<organism evidence="1 2">
    <name type="scientific">Vogesella alkaliphila</name>
    <dbReference type="NCBI Taxonomy" id="1193621"/>
    <lineage>
        <taxon>Bacteria</taxon>
        <taxon>Pseudomonadati</taxon>
        <taxon>Pseudomonadota</taxon>
        <taxon>Betaproteobacteria</taxon>
        <taxon>Neisseriales</taxon>
        <taxon>Chromobacteriaceae</taxon>
        <taxon>Vogesella</taxon>
    </lineage>
</organism>
<name>A0ABQ2YDB7_9NEIS</name>
<reference evidence="2" key="1">
    <citation type="journal article" date="2019" name="Int. J. Syst. Evol. Microbiol.">
        <title>The Global Catalogue of Microorganisms (GCM) 10K type strain sequencing project: providing services to taxonomists for standard genome sequencing and annotation.</title>
        <authorList>
            <consortium name="The Broad Institute Genomics Platform"/>
            <consortium name="The Broad Institute Genome Sequencing Center for Infectious Disease"/>
            <person name="Wu L."/>
            <person name="Ma J."/>
        </authorList>
    </citation>
    <scope>NUCLEOTIDE SEQUENCE [LARGE SCALE GENOMIC DNA]</scope>
    <source>
        <strain evidence="2">KCTC 32041</strain>
    </source>
</reference>
<dbReference type="EMBL" id="BMYW01000001">
    <property type="protein sequence ID" value="GGX78677.1"/>
    <property type="molecule type" value="Genomic_DNA"/>
</dbReference>
<dbReference type="Proteomes" id="UP000600877">
    <property type="component" value="Unassembled WGS sequence"/>
</dbReference>
<evidence type="ECO:0000313" key="1">
    <source>
        <dbReference type="EMBL" id="GGX78677.1"/>
    </source>
</evidence>
<sequence length="61" mass="6786">MRINQLEPGHSILETTDSGEEIRFEVINVKPLGRRYEVTMRTSAGLESVVYSGNAYVQTAA</sequence>
<protein>
    <submittedName>
        <fullName evidence="1">Uncharacterized protein</fullName>
    </submittedName>
</protein>
<proteinExistence type="predicted"/>
<accession>A0ABQ2YDB7</accession>
<dbReference type="RefSeq" id="WP_189372311.1">
    <property type="nucleotide sequence ID" value="NZ_BMYW01000001.1"/>
</dbReference>
<evidence type="ECO:0000313" key="2">
    <source>
        <dbReference type="Proteomes" id="UP000600877"/>
    </source>
</evidence>
<keyword evidence="2" id="KW-1185">Reference proteome</keyword>
<gene>
    <name evidence="1" type="ORF">GCM10011290_02590</name>
</gene>
<comment type="caution">
    <text evidence="1">The sequence shown here is derived from an EMBL/GenBank/DDBJ whole genome shotgun (WGS) entry which is preliminary data.</text>
</comment>